<comment type="caution">
    <text evidence="4">The sequence shown here is derived from an EMBL/GenBank/DDBJ whole genome shotgun (WGS) entry which is preliminary data.</text>
</comment>
<dbReference type="PRINTS" id="PR00813">
    <property type="entry name" value="BCTERIALGSPG"/>
</dbReference>
<keyword evidence="5" id="KW-1185">Reference proteome</keyword>
<keyword evidence="1" id="KW-0488">Methylation</keyword>
<keyword evidence="3" id="KW-1133">Transmembrane helix</keyword>
<dbReference type="GO" id="GO:0015628">
    <property type="term" value="P:protein secretion by the type II secretion system"/>
    <property type="evidence" value="ECO:0007669"/>
    <property type="project" value="InterPro"/>
</dbReference>
<feature type="region of interest" description="Disordered" evidence="2">
    <location>
        <begin position="114"/>
        <end position="138"/>
    </location>
</feature>
<dbReference type="EMBL" id="JZWI01000018">
    <property type="protein sequence ID" value="KLN55328.1"/>
    <property type="molecule type" value="Genomic_DNA"/>
</dbReference>
<dbReference type="PATRIC" id="fig|34073.19.peg.3769"/>
<dbReference type="Pfam" id="PF07963">
    <property type="entry name" value="N_methyl"/>
    <property type="match status" value="1"/>
</dbReference>
<dbReference type="InterPro" id="IPR000983">
    <property type="entry name" value="Bac_GSPG_pilin"/>
</dbReference>
<proteinExistence type="predicted"/>
<evidence type="ECO:0000313" key="4">
    <source>
        <dbReference type="EMBL" id="KLN55328.1"/>
    </source>
</evidence>
<keyword evidence="3" id="KW-0812">Transmembrane</keyword>
<dbReference type="InterPro" id="IPR031982">
    <property type="entry name" value="PilE-like"/>
</dbReference>
<accession>A0A0H2LYP4</accession>
<sequence>MTKHSFSRKRNGFTLIELMITVAIIAILASIAYPSYQQYIIRSKRSAAQAQMMDIANRQQQFLLANRSYASKDALTASGYSLPAEVAANYGYTITLQDASTQVPSFLLTFSPTSTGSQRGDGDLTLDNQGVKTPAGKW</sequence>
<dbReference type="Gene3D" id="3.30.700.10">
    <property type="entry name" value="Glycoprotein, Type 4 Pilin"/>
    <property type="match status" value="1"/>
</dbReference>
<evidence type="ECO:0000256" key="1">
    <source>
        <dbReference type="ARBA" id="ARBA00022481"/>
    </source>
</evidence>
<feature type="transmembrane region" description="Helical" evidence="3">
    <location>
        <begin position="12"/>
        <end position="36"/>
    </location>
</feature>
<dbReference type="GO" id="GO:0015627">
    <property type="term" value="C:type II protein secretion system complex"/>
    <property type="evidence" value="ECO:0007669"/>
    <property type="project" value="InterPro"/>
</dbReference>
<dbReference type="SUPFAM" id="SSF54523">
    <property type="entry name" value="Pili subunits"/>
    <property type="match status" value="1"/>
</dbReference>
<evidence type="ECO:0000256" key="2">
    <source>
        <dbReference type="SAM" id="MobiDB-lite"/>
    </source>
</evidence>
<keyword evidence="3" id="KW-0472">Membrane</keyword>
<dbReference type="GO" id="GO:0043683">
    <property type="term" value="P:type IV pilus assembly"/>
    <property type="evidence" value="ECO:0007669"/>
    <property type="project" value="InterPro"/>
</dbReference>
<dbReference type="RefSeq" id="WP_047785533.1">
    <property type="nucleotide sequence ID" value="NZ_JZWI01000018.1"/>
</dbReference>
<dbReference type="NCBIfam" id="TIGR02532">
    <property type="entry name" value="IV_pilin_GFxxxE"/>
    <property type="match status" value="1"/>
</dbReference>
<dbReference type="InterPro" id="IPR045584">
    <property type="entry name" value="Pilin-like"/>
</dbReference>
<dbReference type="Pfam" id="PF16732">
    <property type="entry name" value="ComP_DUS"/>
    <property type="match status" value="1"/>
</dbReference>
<name>A0A0H2LYP4_VARPD</name>
<dbReference type="PANTHER" id="PTHR30093">
    <property type="entry name" value="GENERAL SECRETION PATHWAY PROTEIN G"/>
    <property type="match status" value="1"/>
</dbReference>
<protein>
    <submittedName>
        <fullName evidence="4">Fimbrial protein</fullName>
    </submittedName>
</protein>
<dbReference type="Proteomes" id="UP000035170">
    <property type="component" value="Unassembled WGS sequence"/>
</dbReference>
<dbReference type="InterPro" id="IPR012902">
    <property type="entry name" value="N_methyl_site"/>
</dbReference>
<reference evidence="4 5" key="1">
    <citation type="submission" date="2015-03" db="EMBL/GenBank/DDBJ databases">
        <title>Genome sequence of Variovorax paradoxus TBEA6.</title>
        <authorList>
            <person name="Poehlein A."/>
            <person name="Schuldes J."/>
            <person name="Wuebbeler J.H."/>
            <person name="Hiessl S."/>
            <person name="Steinbuechel A."/>
            <person name="Daniel R."/>
        </authorList>
    </citation>
    <scope>NUCLEOTIDE SEQUENCE [LARGE SCALE GENOMIC DNA]</scope>
    <source>
        <strain evidence="4 5">TBEA6</strain>
    </source>
</reference>
<dbReference type="AlphaFoldDB" id="A0A0H2LYP4"/>
<gene>
    <name evidence="4" type="primary">pilE1</name>
    <name evidence="4" type="ORF">VPARA_36800</name>
</gene>
<evidence type="ECO:0000256" key="3">
    <source>
        <dbReference type="SAM" id="Phobius"/>
    </source>
</evidence>
<organism evidence="4 5">
    <name type="scientific">Variovorax paradoxus</name>
    <dbReference type="NCBI Taxonomy" id="34073"/>
    <lineage>
        <taxon>Bacteria</taxon>
        <taxon>Pseudomonadati</taxon>
        <taxon>Pseudomonadota</taxon>
        <taxon>Betaproteobacteria</taxon>
        <taxon>Burkholderiales</taxon>
        <taxon>Comamonadaceae</taxon>
        <taxon>Variovorax</taxon>
    </lineage>
</organism>
<evidence type="ECO:0000313" key="5">
    <source>
        <dbReference type="Proteomes" id="UP000035170"/>
    </source>
</evidence>